<evidence type="ECO:0000313" key="9">
    <source>
        <dbReference type="Proteomes" id="UP001189429"/>
    </source>
</evidence>
<accession>A0ABN9PTH8</accession>
<reference evidence="8" key="1">
    <citation type="submission" date="2023-10" db="EMBL/GenBank/DDBJ databases">
        <authorList>
            <person name="Chen Y."/>
            <person name="Shah S."/>
            <person name="Dougan E. K."/>
            <person name="Thang M."/>
            <person name="Chan C."/>
        </authorList>
    </citation>
    <scope>NUCLEOTIDE SEQUENCE [LARGE SCALE GENOMIC DNA]</scope>
</reference>
<evidence type="ECO:0000256" key="3">
    <source>
        <dbReference type="ARBA" id="ARBA00022692"/>
    </source>
</evidence>
<evidence type="ECO:0000256" key="4">
    <source>
        <dbReference type="ARBA" id="ARBA00022989"/>
    </source>
</evidence>
<feature type="transmembrane region" description="Helical" evidence="7">
    <location>
        <begin position="918"/>
        <end position="941"/>
    </location>
</feature>
<comment type="subcellular location">
    <subcellularLocation>
        <location evidence="1">Membrane</location>
        <topology evidence="1">Multi-pass membrane protein</topology>
    </subcellularLocation>
</comment>
<dbReference type="Proteomes" id="UP001189429">
    <property type="component" value="Unassembled WGS sequence"/>
</dbReference>
<keyword evidence="3 7" id="KW-0812">Transmembrane</keyword>
<dbReference type="EMBL" id="CAUYUJ010001269">
    <property type="protein sequence ID" value="CAK0795137.1"/>
    <property type="molecule type" value="Genomic_DNA"/>
</dbReference>
<feature type="compositionally biased region" description="Basic residues" evidence="6">
    <location>
        <begin position="461"/>
        <end position="476"/>
    </location>
</feature>
<proteinExistence type="inferred from homology"/>
<evidence type="ECO:0000256" key="2">
    <source>
        <dbReference type="ARBA" id="ARBA00010737"/>
    </source>
</evidence>
<dbReference type="InterPro" id="IPR019397">
    <property type="entry name" value="Uncharacterised_TMEM39"/>
</dbReference>
<feature type="region of interest" description="Disordered" evidence="6">
    <location>
        <begin position="519"/>
        <end position="555"/>
    </location>
</feature>
<feature type="transmembrane region" description="Helical" evidence="7">
    <location>
        <begin position="1160"/>
        <end position="1177"/>
    </location>
</feature>
<feature type="transmembrane region" description="Helical" evidence="7">
    <location>
        <begin position="1052"/>
        <end position="1074"/>
    </location>
</feature>
<comment type="similarity">
    <text evidence="2">Belongs to the TMEM39 family.</text>
</comment>
<keyword evidence="4 7" id="KW-1133">Transmembrane helix</keyword>
<name>A0ABN9PTH8_9DINO</name>
<evidence type="ECO:0000256" key="1">
    <source>
        <dbReference type="ARBA" id="ARBA00004141"/>
    </source>
</evidence>
<comment type="caution">
    <text evidence="8">The sequence shown here is derived from an EMBL/GenBank/DDBJ whole genome shotgun (WGS) entry which is preliminary data.</text>
</comment>
<protein>
    <submittedName>
        <fullName evidence="8">Uncharacterized protein</fullName>
    </submittedName>
</protein>
<dbReference type="PANTHER" id="PTHR12995:SF4">
    <property type="entry name" value="FI21814P1"/>
    <property type="match status" value="1"/>
</dbReference>
<evidence type="ECO:0000313" key="8">
    <source>
        <dbReference type="EMBL" id="CAK0795137.1"/>
    </source>
</evidence>
<keyword evidence="9" id="KW-1185">Reference proteome</keyword>
<keyword evidence="5 7" id="KW-0472">Membrane</keyword>
<evidence type="ECO:0000256" key="6">
    <source>
        <dbReference type="SAM" id="MobiDB-lite"/>
    </source>
</evidence>
<feature type="transmembrane region" description="Helical" evidence="7">
    <location>
        <begin position="1183"/>
        <end position="1200"/>
    </location>
</feature>
<sequence length="1280" mass="140654">MALRAYRGPLALAAASAPGFGLAAVQRAAHAVGAAVSGPGGVHPEEGSCPVVPYPPCPDLACPRAPPCAPCPAPQCQACPEIRGDLDQPDYIGWTLSACNLALTAAAGCSRRRPRQREAPEAQPEQAPRLAVEEDADATVLRTEALRQRRTIRNRAIDLTVGDDIYSVHWLGAQGASHPGIRNDRCYQFTRRPTAAAVRALDRPPVRVAAAPGDQVGGFARAPAQQAGPVQRRAPPRRVWVVAEDIVDELPREAHVIGDKALMPLEGGDAAMLRQIDRKDLDDYVNDDLRVLPVRFDGAGRRRRTFPDAVGRMMDELPEGGVDLTGPRTCWYRLQNTASLSQTPATQFERWKVAAQIQDGDRSQYEHEALSHILETMACVDQLNVPSLKLGELVARRLQLIEGARAHVGAGGAADYSAADHCMGWSSRRMGVVIDPQLRQRVADNFRGEAQVAKGAGKAKGEHRLRRQPGGRKKNGKNANGAPLMGRGRGSWPARAPSGASAWNSGRDEGRLRAAISGLLGPTASEHRRVPRRELLPVPPVPATPPATPGASHWARRRLARRRGVEERVNEALTVLNEVSCAGEESETLRPSLAQLTSQEALLELVSSLPSPADTCSRRGAADELPASVVDYAGVDQGVAARPCKRSLVSMPAVGESSAPLTSVAGELERELLQRPVCAMLADSDDVGWRSAKISLIEPCVDECDNLNVFGLDKSAVQLAEDRVVSHLRARGFPVHEEVNASVKVASLGRCIDGDRWVVYNKPERAERFAKVCSVIENGARLSGHAVQRWAGHVVDFLPIRREGLAVLRSTHDFIDKARAEAAGRRRLRAARAMSVGRAGPNAYQRLKAAGPNAPRRSPFPHPSSQYCDIPADFSKVDSILKHLQQTESHDWLGEVTHCCTQVCYLLLQNYNISRFNFYNYNCHLIVLTTLFLAQRIWFFLWRVTSFSDAHGLRFACHIVLFLVLLDSLYCGMQLVLKDSFVGSMYLATPLMSSVIFYQINLRTNTNVFTAELFSMLSRCVYHSLETAYCIGVLPLKFLQYEYIYFDTSRCVVLTVFVTFHIFLSFFCLELHCLGSEVLQQARMLGEWRWIPDLTRLKNVSPKPAEWKFDNCPYPRGAVVRCKGRYYEAMATLNTCSPTSFTQLISPVAFVLGDSQRTKALVLAALLLLNATLVHFILWSNQWSMYAVMLIPNCGHFLYVKYRRSHSFFNPAHLNLRQLQWDLSLEVPPHRLNGAGVASSTSGLSVHHLNGRAAHGDAPGGRGGYPDEADGDEASNHPDD</sequence>
<feature type="region of interest" description="Disordered" evidence="6">
    <location>
        <begin position="451"/>
        <end position="506"/>
    </location>
</feature>
<gene>
    <name evidence="8" type="ORF">PCOR1329_LOCUS4881</name>
</gene>
<evidence type="ECO:0000256" key="5">
    <source>
        <dbReference type="ARBA" id="ARBA00023136"/>
    </source>
</evidence>
<feature type="compositionally biased region" description="Pro residues" evidence="6">
    <location>
        <begin position="537"/>
        <end position="548"/>
    </location>
</feature>
<feature type="region of interest" description="Disordered" evidence="6">
    <location>
        <begin position="1250"/>
        <end position="1280"/>
    </location>
</feature>
<feature type="region of interest" description="Disordered" evidence="6">
    <location>
        <begin position="110"/>
        <end position="129"/>
    </location>
</feature>
<dbReference type="PANTHER" id="PTHR12995">
    <property type="entry name" value="FI21814P1"/>
    <property type="match status" value="1"/>
</dbReference>
<feature type="non-terminal residue" evidence="8">
    <location>
        <position position="1280"/>
    </location>
</feature>
<feature type="transmembrane region" description="Helical" evidence="7">
    <location>
        <begin position="953"/>
        <end position="975"/>
    </location>
</feature>
<evidence type="ECO:0000256" key="7">
    <source>
        <dbReference type="SAM" id="Phobius"/>
    </source>
</evidence>
<feature type="compositionally biased region" description="Basic and acidic residues" evidence="6">
    <location>
        <begin position="525"/>
        <end position="535"/>
    </location>
</feature>
<organism evidence="8 9">
    <name type="scientific">Prorocentrum cordatum</name>
    <dbReference type="NCBI Taxonomy" id="2364126"/>
    <lineage>
        <taxon>Eukaryota</taxon>
        <taxon>Sar</taxon>
        <taxon>Alveolata</taxon>
        <taxon>Dinophyceae</taxon>
        <taxon>Prorocentrales</taxon>
        <taxon>Prorocentraceae</taxon>
        <taxon>Prorocentrum</taxon>
    </lineage>
</organism>